<evidence type="ECO:0000256" key="4">
    <source>
        <dbReference type="ARBA" id="ARBA00022989"/>
    </source>
</evidence>
<feature type="domain" description="Putative aromatic acid exporter C-terminal" evidence="7">
    <location>
        <begin position="147"/>
        <end position="310"/>
    </location>
</feature>
<dbReference type="Pfam" id="PF11728">
    <property type="entry name" value="ArAE_1_C"/>
    <property type="match status" value="1"/>
</dbReference>
<evidence type="ECO:0000256" key="2">
    <source>
        <dbReference type="ARBA" id="ARBA00022475"/>
    </source>
</evidence>
<dbReference type="InterPro" id="IPR010343">
    <property type="entry name" value="ArAE_1"/>
</dbReference>
<evidence type="ECO:0000256" key="3">
    <source>
        <dbReference type="ARBA" id="ARBA00022692"/>
    </source>
</evidence>
<feature type="transmembrane region" description="Helical" evidence="6">
    <location>
        <begin position="99"/>
        <end position="116"/>
    </location>
</feature>
<feature type="transmembrane region" description="Helical" evidence="6">
    <location>
        <begin position="122"/>
        <end position="142"/>
    </location>
</feature>
<keyword evidence="2" id="KW-1003">Cell membrane</keyword>
<dbReference type="Gene3D" id="1.20.120.940">
    <property type="entry name" value="Putative aromatic acid exporter, C-terminal domain"/>
    <property type="match status" value="1"/>
</dbReference>
<evidence type="ECO:0000256" key="6">
    <source>
        <dbReference type="SAM" id="Phobius"/>
    </source>
</evidence>
<dbReference type="PANTHER" id="PTHR40064:SF1">
    <property type="entry name" value="MEMBRANE PROTEIN"/>
    <property type="match status" value="1"/>
</dbReference>
<feature type="transmembrane region" description="Helical" evidence="6">
    <location>
        <begin position="75"/>
        <end position="92"/>
    </location>
</feature>
<dbReference type="RefSeq" id="WP_114746207.1">
    <property type="nucleotide sequence ID" value="NZ_QQAY01000009.1"/>
</dbReference>
<dbReference type="InterPro" id="IPR052984">
    <property type="entry name" value="UPF0421"/>
</dbReference>
<comment type="subcellular location">
    <subcellularLocation>
        <location evidence="1">Cell membrane</location>
        <topology evidence="1">Multi-pass membrane protein</topology>
    </subcellularLocation>
</comment>
<dbReference type="OrthoDB" id="357521at2"/>
<dbReference type="InterPro" id="IPR021062">
    <property type="entry name" value="ArAE_1_C"/>
</dbReference>
<keyword evidence="5 6" id="KW-0472">Membrane</keyword>
<feature type="transmembrane region" description="Helical" evidence="6">
    <location>
        <begin position="52"/>
        <end position="69"/>
    </location>
</feature>
<evidence type="ECO:0000259" key="7">
    <source>
        <dbReference type="Pfam" id="PF11728"/>
    </source>
</evidence>
<dbReference type="GO" id="GO:0005886">
    <property type="term" value="C:plasma membrane"/>
    <property type="evidence" value="ECO:0007669"/>
    <property type="project" value="UniProtKB-SubCell"/>
</dbReference>
<evidence type="ECO:0000313" key="8">
    <source>
        <dbReference type="EMBL" id="RDI41223.1"/>
    </source>
</evidence>
<proteinExistence type="predicted"/>
<protein>
    <submittedName>
        <fullName evidence="8">Uncharacterized membrane protein YgaE (UPF0421/DUF939 family)</fullName>
    </submittedName>
</protein>
<dbReference type="PANTHER" id="PTHR40064">
    <property type="entry name" value="MEMBRANE PROTEIN-RELATED"/>
    <property type="match status" value="1"/>
</dbReference>
<dbReference type="AlphaFoldDB" id="A0A370GH31"/>
<name>A0A370GH31_9BACI</name>
<accession>A0A370GH31</accession>
<dbReference type="InterPro" id="IPR038323">
    <property type="entry name" value="ArAE_1_C_sf"/>
</dbReference>
<evidence type="ECO:0000313" key="9">
    <source>
        <dbReference type="Proteomes" id="UP000255326"/>
    </source>
</evidence>
<dbReference type="Proteomes" id="UP000255326">
    <property type="component" value="Unassembled WGS sequence"/>
</dbReference>
<keyword evidence="3 6" id="KW-0812">Transmembrane</keyword>
<evidence type="ECO:0000256" key="5">
    <source>
        <dbReference type="ARBA" id="ARBA00023136"/>
    </source>
</evidence>
<keyword evidence="4 6" id="KW-1133">Transmembrane helix</keyword>
<dbReference type="EMBL" id="QQAY01000009">
    <property type="protein sequence ID" value="RDI41223.1"/>
    <property type="molecule type" value="Genomic_DNA"/>
</dbReference>
<comment type="caution">
    <text evidence="8">The sequence shown here is derived from an EMBL/GenBank/DDBJ whole genome shotgun (WGS) entry which is preliminary data.</text>
</comment>
<gene>
    <name evidence="8" type="ORF">DFR59_10969</name>
</gene>
<sequence length="329" mass="37948">MFRIGYRTIKTAIGTVLAIMLAQWFDLHNFVSAGIITVLCIQVTKRQSIKAAWTRFLACVLAMIFSSVFFEAIGYYPFVIGLLLLVFIPTTVMLKAKEGIVTSIVIILHIYSAGQVTVHSIFNEFCIILIGIGIALVMNLYMPSMENRLLSLLEKIEENFHSIFTEIISYLRMHKSEWDGKEITETARMLEEAKGLAVRDLQNHVLKSEDSYYHYFKMREKQFEIIERVLPIITSLEMNVEQSKIVADFLEEVSNNIHPGNTAFLYLKKLYDMKLHFEGMELPKTRSEFEVRAALFQFVREMEQYLLIKSSFKGIKGKKMNQKTGQNAH</sequence>
<dbReference type="Pfam" id="PF06081">
    <property type="entry name" value="ArAE_1"/>
    <property type="match status" value="1"/>
</dbReference>
<keyword evidence="9" id="KW-1185">Reference proteome</keyword>
<evidence type="ECO:0000256" key="1">
    <source>
        <dbReference type="ARBA" id="ARBA00004651"/>
    </source>
</evidence>
<feature type="transmembrane region" description="Helical" evidence="6">
    <location>
        <begin position="12"/>
        <end position="40"/>
    </location>
</feature>
<organism evidence="8 9">
    <name type="scientific">Falsibacillus pallidus</name>
    <dbReference type="NCBI Taxonomy" id="493781"/>
    <lineage>
        <taxon>Bacteria</taxon>
        <taxon>Bacillati</taxon>
        <taxon>Bacillota</taxon>
        <taxon>Bacilli</taxon>
        <taxon>Bacillales</taxon>
        <taxon>Bacillaceae</taxon>
        <taxon>Falsibacillus</taxon>
    </lineage>
</organism>
<reference evidence="8 9" key="1">
    <citation type="submission" date="2018-07" db="EMBL/GenBank/DDBJ databases">
        <title>Genomic Encyclopedia of Type Strains, Phase IV (KMG-IV): sequencing the most valuable type-strain genomes for metagenomic binning, comparative biology and taxonomic classification.</title>
        <authorList>
            <person name="Goeker M."/>
        </authorList>
    </citation>
    <scope>NUCLEOTIDE SEQUENCE [LARGE SCALE GENOMIC DNA]</scope>
    <source>
        <strain evidence="8 9">DSM 25281</strain>
    </source>
</reference>